<dbReference type="RefSeq" id="WP_255904926.1">
    <property type="nucleotide sequence ID" value="NZ_JAFMZO010000004.1"/>
</dbReference>
<organism evidence="2 3">
    <name type="scientific">Paradesertivirga mongoliensis</name>
    <dbReference type="NCBI Taxonomy" id="2100740"/>
    <lineage>
        <taxon>Bacteria</taxon>
        <taxon>Pseudomonadati</taxon>
        <taxon>Bacteroidota</taxon>
        <taxon>Sphingobacteriia</taxon>
        <taxon>Sphingobacteriales</taxon>
        <taxon>Sphingobacteriaceae</taxon>
        <taxon>Paradesertivirga</taxon>
    </lineage>
</organism>
<protein>
    <submittedName>
        <fullName evidence="2">Uncharacterized protein</fullName>
    </submittedName>
</protein>
<dbReference type="EMBL" id="JBHUHZ010000003">
    <property type="protein sequence ID" value="MFD2163900.1"/>
    <property type="molecule type" value="Genomic_DNA"/>
</dbReference>
<gene>
    <name evidence="2" type="ORF">ACFSJU_15940</name>
</gene>
<evidence type="ECO:0000256" key="1">
    <source>
        <dbReference type="SAM" id="MobiDB-lite"/>
    </source>
</evidence>
<evidence type="ECO:0000313" key="2">
    <source>
        <dbReference type="EMBL" id="MFD2163900.1"/>
    </source>
</evidence>
<dbReference type="Proteomes" id="UP001597387">
    <property type="component" value="Unassembled WGS sequence"/>
</dbReference>
<evidence type="ECO:0000313" key="3">
    <source>
        <dbReference type="Proteomes" id="UP001597387"/>
    </source>
</evidence>
<keyword evidence="3" id="KW-1185">Reference proteome</keyword>
<sequence>MGALKSTPRQGSQTLPPKPDSREKRVVEEVEAELVTDSGAALAIETKVAFQILLFAFINWFFDVFNTLKLFHRCPQTGLFSYLRIDNIKT</sequence>
<reference evidence="3" key="1">
    <citation type="journal article" date="2019" name="Int. J. Syst. Evol. Microbiol.">
        <title>The Global Catalogue of Microorganisms (GCM) 10K type strain sequencing project: providing services to taxonomists for standard genome sequencing and annotation.</title>
        <authorList>
            <consortium name="The Broad Institute Genomics Platform"/>
            <consortium name="The Broad Institute Genome Sequencing Center for Infectious Disease"/>
            <person name="Wu L."/>
            <person name="Ma J."/>
        </authorList>
    </citation>
    <scope>NUCLEOTIDE SEQUENCE [LARGE SCALE GENOMIC DNA]</scope>
    <source>
        <strain evidence="3">KCTC 42217</strain>
    </source>
</reference>
<feature type="region of interest" description="Disordered" evidence="1">
    <location>
        <begin position="1"/>
        <end position="24"/>
    </location>
</feature>
<proteinExistence type="predicted"/>
<comment type="caution">
    <text evidence="2">The sequence shown here is derived from an EMBL/GenBank/DDBJ whole genome shotgun (WGS) entry which is preliminary data.</text>
</comment>
<accession>A0ABW4ZQ88</accession>
<name>A0ABW4ZQ88_9SPHI</name>